<feature type="transmembrane region" description="Helical" evidence="1">
    <location>
        <begin position="34"/>
        <end position="56"/>
    </location>
</feature>
<feature type="transmembrane region" description="Helical" evidence="1">
    <location>
        <begin position="93"/>
        <end position="110"/>
    </location>
</feature>
<gene>
    <name evidence="2" type="ORF">GCM10010191_30670</name>
</gene>
<dbReference type="EMBL" id="BAAARW010000011">
    <property type="protein sequence ID" value="GAA2417868.1"/>
    <property type="molecule type" value="Genomic_DNA"/>
</dbReference>
<dbReference type="Proteomes" id="UP001501231">
    <property type="component" value="Unassembled WGS sequence"/>
</dbReference>
<protein>
    <recommendedName>
        <fullName evidence="4">Integral membrane protein</fullName>
    </recommendedName>
</protein>
<sequence length="121" mass="12642">MTSVLANVIIVVSLLAALHALVSAWRDRPMDWWHLGVLGVLEALLIAQAVTGFAKLSGDGGPADSATFVGYLLGVLLIPAAGAGWGLLERTRWGPAVIVVAGLSVAVMIVRMNQIWEGTVA</sequence>
<evidence type="ECO:0000256" key="1">
    <source>
        <dbReference type="SAM" id="Phobius"/>
    </source>
</evidence>
<feature type="transmembrane region" description="Helical" evidence="1">
    <location>
        <begin position="68"/>
        <end position="87"/>
    </location>
</feature>
<keyword evidence="1" id="KW-1133">Transmembrane helix</keyword>
<organism evidence="2 3">
    <name type="scientific">Actinomadura vinacea</name>
    <dbReference type="NCBI Taxonomy" id="115336"/>
    <lineage>
        <taxon>Bacteria</taxon>
        <taxon>Bacillati</taxon>
        <taxon>Actinomycetota</taxon>
        <taxon>Actinomycetes</taxon>
        <taxon>Streptosporangiales</taxon>
        <taxon>Thermomonosporaceae</taxon>
        <taxon>Actinomadura</taxon>
    </lineage>
</organism>
<name>A0ABN3IYY1_9ACTN</name>
<keyword evidence="1" id="KW-0472">Membrane</keyword>
<comment type="caution">
    <text evidence="2">The sequence shown here is derived from an EMBL/GenBank/DDBJ whole genome shotgun (WGS) entry which is preliminary data.</text>
</comment>
<evidence type="ECO:0008006" key="4">
    <source>
        <dbReference type="Google" id="ProtNLM"/>
    </source>
</evidence>
<dbReference type="RefSeq" id="WP_344589599.1">
    <property type="nucleotide sequence ID" value="NZ_BAAARW010000011.1"/>
</dbReference>
<evidence type="ECO:0000313" key="3">
    <source>
        <dbReference type="Proteomes" id="UP001501231"/>
    </source>
</evidence>
<accession>A0ABN3IYY1</accession>
<proteinExistence type="predicted"/>
<keyword evidence="3" id="KW-1185">Reference proteome</keyword>
<evidence type="ECO:0000313" key="2">
    <source>
        <dbReference type="EMBL" id="GAA2417868.1"/>
    </source>
</evidence>
<reference evidence="2 3" key="1">
    <citation type="journal article" date="2019" name="Int. J. Syst. Evol. Microbiol.">
        <title>The Global Catalogue of Microorganisms (GCM) 10K type strain sequencing project: providing services to taxonomists for standard genome sequencing and annotation.</title>
        <authorList>
            <consortium name="The Broad Institute Genomics Platform"/>
            <consortium name="The Broad Institute Genome Sequencing Center for Infectious Disease"/>
            <person name="Wu L."/>
            <person name="Ma J."/>
        </authorList>
    </citation>
    <scope>NUCLEOTIDE SEQUENCE [LARGE SCALE GENOMIC DNA]</scope>
    <source>
        <strain evidence="2 3">JCM 3325</strain>
    </source>
</reference>
<keyword evidence="1" id="KW-0812">Transmembrane</keyword>